<reference evidence="2" key="1">
    <citation type="submission" date="2021-09" db="EMBL/GenBank/DDBJ databases">
        <authorList>
            <consortium name="AG Swart"/>
            <person name="Singh M."/>
            <person name="Singh A."/>
            <person name="Seah K."/>
            <person name="Emmerich C."/>
        </authorList>
    </citation>
    <scope>NUCLEOTIDE SEQUENCE</scope>
    <source>
        <strain evidence="2">ATCC30299</strain>
    </source>
</reference>
<evidence type="ECO:0000256" key="1">
    <source>
        <dbReference type="SAM" id="Phobius"/>
    </source>
</evidence>
<dbReference type="Proteomes" id="UP001162131">
    <property type="component" value="Unassembled WGS sequence"/>
</dbReference>
<evidence type="ECO:0000313" key="3">
    <source>
        <dbReference type="Proteomes" id="UP001162131"/>
    </source>
</evidence>
<feature type="transmembrane region" description="Helical" evidence="1">
    <location>
        <begin position="171"/>
        <end position="187"/>
    </location>
</feature>
<keyword evidence="1" id="KW-1133">Transmembrane helix</keyword>
<keyword evidence="3" id="KW-1185">Reference proteome</keyword>
<accession>A0AAU9KS93</accession>
<feature type="transmembrane region" description="Helical" evidence="1">
    <location>
        <begin position="127"/>
        <end position="151"/>
    </location>
</feature>
<gene>
    <name evidence="2" type="ORF">BSTOLATCC_MIC66037</name>
</gene>
<proteinExistence type="predicted"/>
<dbReference type="EMBL" id="CAJZBQ010000064">
    <property type="protein sequence ID" value="CAG9336150.1"/>
    <property type="molecule type" value="Genomic_DNA"/>
</dbReference>
<protein>
    <submittedName>
        <fullName evidence="2">Uncharacterized protein</fullName>
    </submittedName>
</protein>
<keyword evidence="1" id="KW-0472">Membrane</keyword>
<keyword evidence="1" id="KW-0812">Transmembrane</keyword>
<name>A0AAU9KS93_9CILI</name>
<comment type="caution">
    <text evidence="2">The sequence shown here is derived from an EMBL/GenBank/DDBJ whole genome shotgun (WGS) entry which is preliminary data.</text>
</comment>
<sequence>MRKIFYLLLDKPDLKFLKQHSHTLFNTDFNYLYSYVDNYNGIEIYVYDIESHKMTIKSYRPNHRILDSIKNIVKISKSRLLISGIIAEYSKGFTMDLGSKNLRQIFQSKAQTGSFHELNKFFCYENYLLVFGCKGMSDFDFSYYFIIFFFFRLAKMKSIISKKYCIKKINIYRFLIYTLKIFAWNFVL</sequence>
<evidence type="ECO:0000313" key="2">
    <source>
        <dbReference type="EMBL" id="CAG9336150.1"/>
    </source>
</evidence>
<dbReference type="AlphaFoldDB" id="A0AAU9KS93"/>
<organism evidence="2 3">
    <name type="scientific">Blepharisma stoltei</name>
    <dbReference type="NCBI Taxonomy" id="1481888"/>
    <lineage>
        <taxon>Eukaryota</taxon>
        <taxon>Sar</taxon>
        <taxon>Alveolata</taxon>
        <taxon>Ciliophora</taxon>
        <taxon>Postciliodesmatophora</taxon>
        <taxon>Heterotrichea</taxon>
        <taxon>Heterotrichida</taxon>
        <taxon>Blepharismidae</taxon>
        <taxon>Blepharisma</taxon>
    </lineage>
</organism>